<organism evidence="2">
    <name type="scientific">hydrothermal vent metagenome</name>
    <dbReference type="NCBI Taxonomy" id="652676"/>
    <lineage>
        <taxon>unclassified sequences</taxon>
        <taxon>metagenomes</taxon>
        <taxon>ecological metagenomes</taxon>
    </lineage>
</organism>
<sequence>MRYTNPLPRLRPAFTIIEILISVIIISFSIIYVLKIHSQNHAEIVYISQRNNRTLEDSLYLSTYVLKYHKETKTAYDLISQDLHIKNLESRELLKQNKRDIFIPEEIEIAPPPETRGPTAIANEIRLKGKHASSYWHFKLKNL</sequence>
<accession>A0A1W1BRW0</accession>
<dbReference type="AlphaFoldDB" id="A0A1W1BRW0"/>
<keyword evidence="1" id="KW-1133">Transmembrane helix</keyword>
<proteinExistence type="predicted"/>
<evidence type="ECO:0000313" key="2">
    <source>
        <dbReference type="EMBL" id="SFV56191.1"/>
    </source>
</evidence>
<evidence type="ECO:0008006" key="3">
    <source>
        <dbReference type="Google" id="ProtNLM"/>
    </source>
</evidence>
<feature type="transmembrane region" description="Helical" evidence="1">
    <location>
        <begin position="12"/>
        <end position="34"/>
    </location>
</feature>
<evidence type="ECO:0000256" key="1">
    <source>
        <dbReference type="SAM" id="Phobius"/>
    </source>
</evidence>
<keyword evidence="1" id="KW-0812">Transmembrane</keyword>
<reference evidence="2" key="1">
    <citation type="submission" date="2016-10" db="EMBL/GenBank/DDBJ databases">
        <authorList>
            <person name="de Groot N.N."/>
        </authorList>
    </citation>
    <scope>NUCLEOTIDE SEQUENCE</scope>
</reference>
<keyword evidence="1" id="KW-0472">Membrane</keyword>
<dbReference type="EMBL" id="FPHI01000012">
    <property type="protein sequence ID" value="SFV56191.1"/>
    <property type="molecule type" value="Genomic_DNA"/>
</dbReference>
<name>A0A1W1BRW0_9ZZZZ</name>
<protein>
    <recommendedName>
        <fullName evidence="3">Prepilin-type N-terminal cleavage/methylation domain-containing protein</fullName>
    </recommendedName>
</protein>
<gene>
    <name evidence="2" type="ORF">MNB_SV-3-170</name>
</gene>